<keyword evidence="7 15" id="KW-0808">Transferase</keyword>
<evidence type="ECO:0000256" key="11">
    <source>
        <dbReference type="ARBA" id="ARBA00056901"/>
    </source>
</evidence>
<dbReference type="InterPro" id="IPR029057">
    <property type="entry name" value="PRTase-like"/>
</dbReference>
<dbReference type="InterPro" id="IPR050054">
    <property type="entry name" value="UPRTase/APRTase"/>
</dbReference>
<evidence type="ECO:0000259" key="14">
    <source>
        <dbReference type="Pfam" id="PF14681"/>
    </source>
</evidence>
<comment type="similarity">
    <text evidence="3">Belongs to the UPRTase family.</text>
</comment>
<comment type="catalytic activity">
    <reaction evidence="10">
        <text>UMP + diphosphate = 5-phospho-alpha-D-ribose 1-diphosphate + uracil</text>
        <dbReference type="Rhea" id="RHEA:13017"/>
        <dbReference type="ChEBI" id="CHEBI:17568"/>
        <dbReference type="ChEBI" id="CHEBI:33019"/>
        <dbReference type="ChEBI" id="CHEBI:57865"/>
        <dbReference type="ChEBI" id="CHEBI:58017"/>
        <dbReference type="EC" id="2.4.2.9"/>
    </reaction>
</comment>
<evidence type="ECO:0000256" key="8">
    <source>
        <dbReference type="ARBA" id="ARBA00022741"/>
    </source>
</evidence>
<dbReference type="EC" id="2.4.2.9" evidence="4 13"/>
<keyword evidence="6 15" id="KW-0328">Glycosyltransferase</keyword>
<protein>
    <recommendedName>
        <fullName evidence="12 13">Uracil phosphoribosyltransferase</fullName>
        <ecNumber evidence="4 13">2.4.2.9</ecNumber>
    </recommendedName>
</protein>
<dbReference type="UniPathway" id="UPA00574">
    <property type="reaction ID" value="UER00636"/>
</dbReference>
<gene>
    <name evidence="15" type="ORF">N47_H23100</name>
</gene>
<dbReference type="NCBIfam" id="NF001097">
    <property type="entry name" value="PRK00129.1"/>
    <property type="match status" value="1"/>
</dbReference>
<proteinExistence type="inferred from homology"/>
<comment type="cofactor">
    <cofactor evidence="1">
        <name>Mg(2+)</name>
        <dbReference type="ChEBI" id="CHEBI:18420"/>
    </cofactor>
</comment>
<dbReference type="GO" id="GO:0005525">
    <property type="term" value="F:GTP binding"/>
    <property type="evidence" value="ECO:0007669"/>
    <property type="project" value="UniProtKB-KW"/>
</dbReference>
<accession>E1YA94</accession>
<organism evidence="15">
    <name type="scientific">uncultured Desulfobacterium sp</name>
    <dbReference type="NCBI Taxonomy" id="201089"/>
    <lineage>
        <taxon>Bacteria</taxon>
        <taxon>Pseudomonadati</taxon>
        <taxon>Thermodesulfobacteriota</taxon>
        <taxon>Desulfobacteria</taxon>
        <taxon>Desulfobacterales</taxon>
        <taxon>Desulfobacteriaceae</taxon>
        <taxon>Desulfobacterium</taxon>
        <taxon>environmental samples</taxon>
    </lineage>
</organism>
<feature type="domain" description="Phosphoribosyltransferase" evidence="14">
    <location>
        <begin position="7"/>
        <end position="207"/>
    </location>
</feature>
<dbReference type="FunFam" id="3.40.50.2020:FF:000023">
    <property type="entry name" value="Probable uracil phosphoribosyltransferase"/>
    <property type="match status" value="1"/>
</dbReference>
<dbReference type="InterPro" id="IPR000836">
    <property type="entry name" value="PRTase_dom"/>
</dbReference>
<dbReference type="NCBIfam" id="TIGR01091">
    <property type="entry name" value="upp"/>
    <property type="match status" value="1"/>
</dbReference>
<keyword evidence="5" id="KW-0021">Allosteric enzyme</keyword>
<evidence type="ECO:0000256" key="13">
    <source>
        <dbReference type="NCBIfam" id="TIGR01091"/>
    </source>
</evidence>
<dbReference type="Pfam" id="PF14681">
    <property type="entry name" value="UPRTase"/>
    <property type="match status" value="1"/>
</dbReference>
<keyword evidence="8" id="KW-0547">Nucleotide-binding</keyword>
<name>E1YA94_9BACT</name>
<comment type="function">
    <text evidence="11">Catalyzes the conversion of uracil and 5-phospho-alpha-D-ribose 1-diphosphate (PRPP) to UMP and diphosphate.</text>
</comment>
<evidence type="ECO:0000256" key="6">
    <source>
        <dbReference type="ARBA" id="ARBA00022676"/>
    </source>
</evidence>
<reference evidence="15" key="1">
    <citation type="journal article" date="2011" name="Environ. Microbiol.">
        <title>Genomic insights into the metabolic potential of the polycyclic aromatic hydrocarbon degrading sulfate-reducing Deltaproteobacterium N47.</title>
        <authorList>
            <person name="Bergmann F."/>
            <person name="Selesi D."/>
            <person name="Weinmaier T."/>
            <person name="Tischler P."/>
            <person name="Rattei T."/>
            <person name="Meckenstock R.U."/>
        </authorList>
    </citation>
    <scope>NUCLEOTIDE SEQUENCE</scope>
</reference>
<dbReference type="GO" id="GO:0006223">
    <property type="term" value="P:uracil salvage"/>
    <property type="evidence" value="ECO:0007669"/>
    <property type="project" value="InterPro"/>
</dbReference>
<sequence length="207" mass="22727">MNQIRIVEHPLLKHSLSILRDKNTGTEDFCRHAVIVSQIIIIEATKHLPMHEKSVITPLSDTQGYSMEKSLVFIPVLRSGIAMLLTAKELFPWASAGFIGLERNESTAVAHEYYKKFPPGIQDKHILILDPMLATGGSLAYTISALKNKGTKDISAACIVAAPEGIKLLADKYPDVPIYTAAVDSYLNNEKCIVPGLGDFGDRYFGT</sequence>
<comment type="pathway">
    <text evidence="2">Pyrimidine metabolism; UMP biosynthesis via salvage pathway; UMP from uracil: step 1/1.</text>
</comment>
<evidence type="ECO:0000256" key="9">
    <source>
        <dbReference type="ARBA" id="ARBA00023134"/>
    </source>
</evidence>
<evidence type="ECO:0000256" key="3">
    <source>
        <dbReference type="ARBA" id="ARBA00009516"/>
    </source>
</evidence>
<evidence type="ECO:0000256" key="12">
    <source>
        <dbReference type="ARBA" id="ARBA00072146"/>
    </source>
</evidence>
<dbReference type="PANTHER" id="PTHR32315:SF4">
    <property type="entry name" value="URACIL PHOSPHORIBOSYLTRANSFERASE, CHLOROPLASTIC"/>
    <property type="match status" value="1"/>
</dbReference>
<evidence type="ECO:0000256" key="1">
    <source>
        <dbReference type="ARBA" id="ARBA00001946"/>
    </source>
</evidence>
<dbReference type="GO" id="GO:0044206">
    <property type="term" value="P:UMP salvage"/>
    <property type="evidence" value="ECO:0007669"/>
    <property type="project" value="UniProtKB-UniPathway"/>
</dbReference>
<evidence type="ECO:0000256" key="5">
    <source>
        <dbReference type="ARBA" id="ARBA00022533"/>
    </source>
</evidence>
<dbReference type="InterPro" id="IPR005765">
    <property type="entry name" value="UPRT"/>
</dbReference>
<dbReference type="EMBL" id="FR695866">
    <property type="protein sequence ID" value="CBX27488.1"/>
    <property type="molecule type" value="Genomic_DNA"/>
</dbReference>
<dbReference type="AlphaFoldDB" id="E1YA94"/>
<dbReference type="CDD" id="cd06223">
    <property type="entry name" value="PRTases_typeI"/>
    <property type="match status" value="1"/>
</dbReference>
<evidence type="ECO:0000256" key="10">
    <source>
        <dbReference type="ARBA" id="ARBA00052919"/>
    </source>
</evidence>
<keyword evidence="9" id="KW-0342">GTP-binding</keyword>
<evidence type="ECO:0000313" key="15">
    <source>
        <dbReference type="EMBL" id="CBX27488.1"/>
    </source>
</evidence>
<dbReference type="SUPFAM" id="SSF53271">
    <property type="entry name" value="PRTase-like"/>
    <property type="match status" value="1"/>
</dbReference>
<evidence type="ECO:0000256" key="2">
    <source>
        <dbReference type="ARBA" id="ARBA00005180"/>
    </source>
</evidence>
<evidence type="ECO:0000256" key="4">
    <source>
        <dbReference type="ARBA" id="ARBA00011894"/>
    </source>
</evidence>
<dbReference type="Gene3D" id="3.40.50.2020">
    <property type="match status" value="1"/>
</dbReference>
<evidence type="ECO:0000256" key="7">
    <source>
        <dbReference type="ARBA" id="ARBA00022679"/>
    </source>
</evidence>
<dbReference type="GO" id="GO:0004845">
    <property type="term" value="F:uracil phosphoribosyltransferase activity"/>
    <property type="evidence" value="ECO:0007669"/>
    <property type="project" value="UniProtKB-UniRule"/>
</dbReference>
<dbReference type="PANTHER" id="PTHR32315">
    <property type="entry name" value="ADENINE PHOSPHORIBOSYLTRANSFERASE"/>
    <property type="match status" value="1"/>
</dbReference>